<comment type="caution">
    <text evidence="1">The sequence shown here is derived from an EMBL/GenBank/DDBJ whole genome shotgun (WGS) entry which is preliminary data.</text>
</comment>
<dbReference type="EMBL" id="JACJVN010000055">
    <property type="protein sequence ID" value="MBB6678436.1"/>
    <property type="molecule type" value="Genomic_DNA"/>
</dbReference>
<keyword evidence="2" id="KW-1185">Reference proteome</keyword>
<dbReference type="Proteomes" id="UP000574133">
    <property type="component" value="Unassembled WGS sequence"/>
</dbReference>
<proteinExistence type="predicted"/>
<accession>A0A841TDX6</accession>
<reference evidence="1 2" key="1">
    <citation type="submission" date="2020-08" db="EMBL/GenBank/DDBJ databases">
        <title>Cohnella phylogeny.</title>
        <authorList>
            <person name="Dunlap C."/>
        </authorList>
    </citation>
    <scope>NUCLEOTIDE SEQUENCE [LARGE SCALE GENOMIC DNA]</scope>
    <source>
        <strain evidence="1 2">DSM 103658</strain>
    </source>
</reference>
<evidence type="ECO:0000313" key="1">
    <source>
        <dbReference type="EMBL" id="MBB6678436.1"/>
    </source>
</evidence>
<protein>
    <submittedName>
        <fullName evidence="1">Uncharacterized protein</fullName>
    </submittedName>
</protein>
<dbReference type="AlphaFoldDB" id="A0A841TDX6"/>
<evidence type="ECO:0000313" key="2">
    <source>
        <dbReference type="Proteomes" id="UP000574133"/>
    </source>
</evidence>
<sequence>MVDIWYGEFRVGNVSNGSGIYAGSNQQWKYKRASKQNQAFGAVRGQGSLVTEIKVRLSDRDKIDSDSSGPPPKP</sequence>
<organism evidence="1 2">
    <name type="scientific">Cohnella lubricantis</name>
    <dbReference type="NCBI Taxonomy" id="2163172"/>
    <lineage>
        <taxon>Bacteria</taxon>
        <taxon>Bacillati</taxon>
        <taxon>Bacillota</taxon>
        <taxon>Bacilli</taxon>
        <taxon>Bacillales</taxon>
        <taxon>Paenibacillaceae</taxon>
        <taxon>Cohnella</taxon>
    </lineage>
</organism>
<name>A0A841TDX6_9BACL</name>
<gene>
    <name evidence="1" type="ORF">H4Q31_14100</name>
</gene>
<dbReference type="RefSeq" id="WP_185179701.1">
    <property type="nucleotide sequence ID" value="NZ_CBCSEP010000009.1"/>
</dbReference>